<keyword evidence="9" id="KW-1185">Reference proteome</keyword>
<reference evidence="8 9" key="1">
    <citation type="submission" date="2024-05" db="EMBL/GenBank/DDBJ databases">
        <authorList>
            <person name="Wallberg A."/>
        </authorList>
    </citation>
    <scope>NUCLEOTIDE SEQUENCE [LARGE SCALE GENOMIC DNA]</scope>
</reference>
<comment type="similarity">
    <text evidence="2 7">Belongs to the tetraspanin (TM4SF) family.</text>
</comment>
<evidence type="ECO:0000256" key="1">
    <source>
        <dbReference type="ARBA" id="ARBA00004141"/>
    </source>
</evidence>
<keyword evidence="6" id="KW-1015">Disulfide bond</keyword>
<dbReference type="InterPro" id="IPR008952">
    <property type="entry name" value="Tetraspanin_EC2_sf"/>
</dbReference>
<evidence type="ECO:0000256" key="4">
    <source>
        <dbReference type="ARBA" id="ARBA00022989"/>
    </source>
</evidence>
<sequence length="258" mass="28443">MGCCDCIFGTIKGGINLISKTLLMGFNGFFMVQGLTITIVMIVAMVLVNALTVEGGETLGFITTIQNIATGVLVFGITILLTSFLGCFGACCKNQCMLITYAVILVALIIGQITMVSMAVSWREDVEDDLKEDWEGELEKYDPSADFPRKEIDGLQKDWSCCGVNTFEDWKINSYLSTNHSVPDSCCKNVTVGCGYDFFNHVNSTMYDINKEGCYDAVRGNIMPWFEFVWIFIIIIILVQAVLVVAASCLAWKTKKGG</sequence>
<evidence type="ECO:0000256" key="7">
    <source>
        <dbReference type="RuleBase" id="RU361218"/>
    </source>
</evidence>
<accession>A0AAV2PNN4</accession>
<dbReference type="EMBL" id="CAXKWB010000413">
    <property type="protein sequence ID" value="CAL4060784.1"/>
    <property type="molecule type" value="Genomic_DNA"/>
</dbReference>
<dbReference type="Proteomes" id="UP001497623">
    <property type="component" value="Unassembled WGS sequence"/>
</dbReference>
<dbReference type="SUPFAM" id="SSF48652">
    <property type="entry name" value="Tetraspanin"/>
    <property type="match status" value="1"/>
</dbReference>
<dbReference type="InterPro" id="IPR018499">
    <property type="entry name" value="Tetraspanin/Peripherin"/>
</dbReference>
<feature type="transmembrane region" description="Helical" evidence="7">
    <location>
        <begin position="98"/>
        <end position="122"/>
    </location>
</feature>
<evidence type="ECO:0000313" key="8">
    <source>
        <dbReference type="EMBL" id="CAL4060784.1"/>
    </source>
</evidence>
<protein>
    <recommendedName>
        <fullName evidence="7">Tetraspanin</fullName>
    </recommendedName>
</protein>
<dbReference type="PANTHER" id="PTHR19282:SF544">
    <property type="entry name" value="TETRASPANIN"/>
    <property type="match status" value="1"/>
</dbReference>
<evidence type="ECO:0000313" key="9">
    <source>
        <dbReference type="Proteomes" id="UP001497623"/>
    </source>
</evidence>
<feature type="transmembrane region" description="Helical" evidence="7">
    <location>
        <begin position="228"/>
        <end position="252"/>
    </location>
</feature>
<dbReference type="PRINTS" id="PR00259">
    <property type="entry name" value="TMFOUR"/>
</dbReference>
<feature type="disulfide bond" evidence="6">
    <location>
        <begin position="161"/>
        <end position="194"/>
    </location>
</feature>
<dbReference type="PANTHER" id="PTHR19282">
    <property type="entry name" value="TETRASPANIN"/>
    <property type="match status" value="1"/>
</dbReference>
<dbReference type="Gene3D" id="1.10.1450.10">
    <property type="entry name" value="Tetraspanin"/>
    <property type="match status" value="1"/>
</dbReference>
<keyword evidence="5 7" id="KW-0472">Membrane</keyword>
<evidence type="ECO:0000256" key="5">
    <source>
        <dbReference type="ARBA" id="ARBA00023136"/>
    </source>
</evidence>
<keyword evidence="4 7" id="KW-1133">Transmembrane helix</keyword>
<dbReference type="GO" id="GO:0005886">
    <property type="term" value="C:plasma membrane"/>
    <property type="evidence" value="ECO:0007669"/>
    <property type="project" value="TreeGrafter"/>
</dbReference>
<evidence type="ECO:0000256" key="2">
    <source>
        <dbReference type="ARBA" id="ARBA00006840"/>
    </source>
</evidence>
<organism evidence="8 9">
    <name type="scientific">Meganyctiphanes norvegica</name>
    <name type="common">Northern krill</name>
    <name type="synonym">Thysanopoda norvegica</name>
    <dbReference type="NCBI Taxonomy" id="48144"/>
    <lineage>
        <taxon>Eukaryota</taxon>
        <taxon>Metazoa</taxon>
        <taxon>Ecdysozoa</taxon>
        <taxon>Arthropoda</taxon>
        <taxon>Crustacea</taxon>
        <taxon>Multicrustacea</taxon>
        <taxon>Malacostraca</taxon>
        <taxon>Eumalacostraca</taxon>
        <taxon>Eucarida</taxon>
        <taxon>Euphausiacea</taxon>
        <taxon>Euphausiidae</taxon>
        <taxon>Meganyctiphanes</taxon>
    </lineage>
</organism>
<gene>
    <name evidence="8" type="ORF">MNOR_LOCUS1549</name>
</gene>
<dbReference type="PIRSF" id="PIRSF002419">
    <property type="entry name" value="Tetraspanin"/>
    <property type="match status" value="1"/>
</dbReference>
<comment type="caution">
    <text evidence="8">The sequence shown here is derived from an EMBL/GenBank/DDBJ whole genome shotgun (WGS) entry which is preliminary data.</text>
</comment>
<feature type="transmembrane region" description="Helical" evidence="7">
    <location>
        <begin position="68"/>
        <end position="91"/>
    </location>
</feature>
<name>A0AAV2PNN4_MEGNR</name>
<keyword evidence="3 7" id="KW-0812">Transmembrane</keyword>
<dbReference type="InterPro" id="IPR000301">
    <property type="entry name" value="Tetraspanin_animals"/>
</dbReference>
<evidence type="ECO:0000256" key="6">
    <source>
        <dbReference type="PIRSR" id="PIRSR002419-1"/>
    </source>
</evidence>
<proteinExistence type="inferred from homology"/>
<feature type="transmembrane region" description="Helical" evidence="7">
    <location>
        <begin position="22"/>
        <end position="48"/>
    </location>
</feature>
<dbReference type="AlphaFoldDB" id="A0AAV2PNN4"/>
<dbReference type="Pfam" id="PF00335">
    <property type="entry name" value="Tetraspanin"/>
    <property type="match status" value="1"/>
</dbReference>
<comment type="subcellular location">
    <subcellularLocation>
        <location evidence="1 7">Membrane</location>
        <topology evidence="1 7">Multi-pass membrane protein</topology>
    </subcellularLocation>
</comment>
<evidence type="ECO:0000256" key="3">
    <source>
        <dbReference type="ARBA" id="ARBA00022692"/>
    </source>
</evidence>